<evidence type="ECO:0000256" key="3">
    <source>
        <dbReference type="ARBA" id="ARBA00022679"/>
    </source>
</evidence>
<dbReference type="Pfam" id="PF02353">
    <property type="entry name" value="CMAS"/>
    <property type="match status" value="1"/>
</dbReference>
<feature type="active site" evidence="6">
    <location>
        <position position="360"/>
    </location>
</feature>
<keyword evidence="4" id="KW-0949">S-adenosyl-L-methionine</keyword>
<evidence type="ECO:0000256" key="4">
    <source>
        <dbReference type="ARBA" id="ARBA00022691"/>
    </source>
</evidence>
<dbReference type="InterPro" id="IPR050723">
    <property type="entry name" value="CFA/CMAS"/>
</dbReference>
<evidence type="ECO:0000256" key="6">
    <source>
        <dbReference type="PIRSR" id="PIRSR003085-1"/>
    </source>
</evidence>
<comment type="similarity">
    <text evidence="1">Belongs to the CFA/CMAS family.</text>
</comment>
<evidence type="ECO:0000256" key="5">
    <source>
        <dbReference type="ARBA" id="ARBA00023098"/>
    </source>
</evidence>
<reference evidence="7 8" key="1">
    <citation type="journal article" date="2000" name="Arch. Microbiol.">
        <title>Rhodobaca bogoriensis gen. nov. and sp. nov., an alkaliphilic purple nonsulfur bacterium from African Rift Valley soda lakes.</title>
        <authorList>
            <person name="Milford A.D."/>
            <person name="Achenbach L.A."/>
            <person name="Jung D.O."/>
            <person name="Madigan M.T."/>
        </authorList>
    </citation>
    <scope>NUCLEOTIDE SEQUENCE [LARGE SCALE GENOMIC DNA]</scope>
    <source>
        <strain evidence="7 8">2376</strain>
    </source>
</reference>
<dbReference type="PIRSF" id="PIRSF003085">
    <property type="entry name" value="CMAS"/>
    <property type="match status" value="1"/>
</dbReference>
<keyword evidence="2 7" id="KW-0489">Methyltransferase</keyword>
<sequence length="407" mass="46814">MLKRLVRHGQLRLVAPDGREWRFGDNNPDLPDVRVTLHDAAIMRRLALNPELALGEAYTEGRLTIDRDDLHGLLELALRNINAGNRNPPMRLTRLARNWLRALRQFNPMPRARRNVAHHYDLSGDFYDLFLDQDRQYSCAYFHDESDSLEAAQAQKKAHIARKLLLRPGMRVLDIGCGWGGMALTLARDHGAQVLGITLSEEQHRHATARAAREGLGDQVQFRLMDYRAVTGQFDRVVSVGMFEHVGAPHYRAYFGTLRARLAPDGVALVHSIGRAEPPGSTNPWIDRYIFPGGYVPAMSEVLAAIEQEGLWTTDIEVWRLHYAHTLRHWHDRFRANEDRVRAMFDDRFCRMWRYYLVGCEQTFRFNTQCVFQFQLAREQQAVPLTRDYLYRGQRAPADMAPASAAE</sequence>
<keyword evidence="5" id="KW-0443">Lipid metabolism</keyword>
<dbReference type="GO" id="GO:0008168">
    <property type="term" value="F:methyltransferase activity"/>
    <property type="evidence" value="ECO:0007669"/>
    <property type="project" value="UniProtKB-KW"/>
</dbReference>
<dbReference type="SUPFAM" id="SSF53335">
    <property type="entry name" value="S-adenosyl-L-methionine-dependent methyltransferases"/>
    <property type="match status" value="1"/>
</dbReference>
<dbReference type="GO" id="GO:0032259">
    <property type="term" value="P:methylation"/>
    <property type="evidence" value="ECO:0007669"/>
    <property type="project" value="UniProtKB-KW"/>
</dbReference>
<dbReference type="PANTHER" id="PTHR43667:SF1">
    <property type="entry name" value="CYCLOPROPANE-FATTY-ACYL-PHOSPHOLIPID SYNTHASE"/>
    <property type="match status" value="1"/>
</dbReference>
<evidence type="ECO:0000256" key="2">
    <source>
        <dbReference type="ARBA" id="ARBA00022603"/>
    </source>
</evidence>
<proteinExistence type="inferred from homology"/>
<name>A0A7Z0HYP7_9RHOB</name>
<dbReference type="CDD" id="cd02440">
    <property type="entry name" value="AdoMet_MTases"/>
    <property type="match status" value="1"/>
</dbReference>
<dbReference type="InterPro" id="IPR003333">
    <property type="entry name" value="CMAS"/>
</dbReference>
<protein>
    <submittedName>
        <fullName evidence="7">Class I SAM-dependent methyltransferase</fullName>
    </submittedName>
</protein>
<dbReference type="PANTHER" id="PTHR43667">
    <property type="entry name" value="CYCLOPROPANE-FATTY-ACYL-PHOSPHOLIPID SYNTHASE"/>
    <property type="match status" value="1"/>
</dbReference>
<dbReference type="RefSeq" id="WP_179905359.1">
    <property type="nucleotide sequence ID" value="NZ_JACBXS010000010.1"/>
</dbReference>
<comment type="caution">
    <text evidence="7">The sequence shown here is derived from an EMBL/GenBank/DDBJ whole genome shotgun (WGS) entry which is preliminary data.</text>
</comment>
<organism evidence="7 8">
    <name type="scientific">Rhabdonatronobacter sediminivivens</name>
    <dbReference type="NCBI Taxonomy" id="2743469"/>
    <lineage>
        <taxon>Bacteria</taxon>
        <taxon>Pseudomonadati</taxon>
        <taxon>Pseudomonadota</taxon>
        <taxon>Alphaproteobacteria</taxon>
        <taxon>Rhodobacterales</taxon>
        <taxon>Paracoccaceae</taxon>
        <taxon>Rhabdonatronobacter</taxon>
    </lineage>
</organism>
<evidence type="ECO:0000256" key="1">
    <source>
        <dbReference type="ARBA" id="ARBA00010815"/>
    </source>
</evidence>
<dbReference type="InterPro" id="IPR029063">
    <property type="entry name" value="SAM-dependent_MTases_sf"/>
</dbReference>
<evidence type="ECO:0000313" key="7">
    <source>
        <dbReference type="EMBL" id="NYS24655.1"/>
    </source>
</evidence>
<dbReference type="GO" id="GO:0008610">
    <property type="term" value="P:lipid biosynthetic process"/>
    <property type="evidence" value="ECO:0007669"/>
    <property type="project" value="InterPro"/>
</dbReference>
<keyword evidence="3 7" id="KW-0808">Transferase</keyword>
<dbReference type="Gene3D" id="3.40.50.150">
    <property type="entry name" value="Vaccinia Virus protein VP39"/>
    <property type="match status" value="1"/>
</dbReference>
<dbReference type="AlphaFoldDB" id="A0A7Z0HYP7"/>
<evidence type="ECO:0000313" key="8">
    <source>
        <dbReference type="Proteomes" id="UP000529417"/>
    </source>
</evidence>
<dbReference type="EMBL" id="JACBXS010000010">
    <property type="protein sequence ID" value="NYS24655.1"/>
    <property type="molecule type" value="Genomic_DNA"/>
</dbReference>
<gene>
    <name evidence="7" type="ORF">HUK65_06585</name>
</gene>
<accession>A0A7Z0HYP7</accession>
<keyword evidence="8" id="KW-1185">Reference proteome</keyword>
<dbReference type="Proteomes" id="UP000529417">
    <property type="component" value="Unassembled WGS sequence"/>
</dbReference>